<feature type="binding site" evidence="8">
    <location>
        <begin position="541"/>
        <end position="544"/>
    </location>
    <ligand>
        <name>substrate</name>
    </ligand>
</feature>
<dbReference type="InterPro" id="IPR000246">
    <property type="entry name" value="Peptidase_T2"/>
</dbReference>
<evidence type="ECO:0000256" key="1">
    <source>
        <dbReference type="ARBA" id="ARBA00006534"/>
    </source>
</evidence>
<comment type="similarity">
    <text evidence="1">Belongs to the peptidase S51 family.</text>
</comment>
<dbReference type="EMBL" id="AWGB01000003">
    <property type="protein sequence ID" value="ESQ94415.1"/>
    <property type="molecule type" value="Genomic_DNA"/>
</dbReference>
<dbReference type="InterPro" id="IPR005320">
    <property type="entry name" value="Peptidase_S51"/>
</dbReference>
<keyword evidence="4" id="KW-0068">Autocatalytic cleavage</keyword>
<evidence type="ECO:0000256" key="6">
    <source>
        <dbReference type="ARBA" id="ARBA00069124"/>
    </source>
</evidence>
<keyword evidence="10" id="KW-0732">Signal</keyword>
<dbReference type="eggNOG" id="COG4242">
    <property type="taxonomic scope" value="Bacteria"/>
</dbReference>
<feature type="binding site" evidence="8">
    <location>
        <begin position="564"/>
        <end position="567"/>
    </location>
    <ligand>
        <name>substrate</name>
    </ligand>
</feature>
<feature type="signal peptide" evidence="10">
    <location>
        <begin position="1"/>
        <end position="27"/>
    </location>
</feature>
<evidence type="ECO:0000256" key="2">
    <source>
        <dbReference type="ARBA" id="ARBA00022670"/>
    </source>
</evidence>
<evidence type="ECO:0000313" key="11">
    <source>
        <dbReference type="EMBL" id="ESQ94415.1"/>
    </source>
</evidence>
<dbReference type="CDD" id="cd03145">
    <property type="entry name" value="GAT1_cyanophycinase"/>
    <property type="match status" value="1"/>
</dbReference>
<dbReference type="Gene3D" id="3.40.50.880">
    <property type="match status" value="1"/>
</dbReference>
<dbReference type="RefSeq" id="WP_018082228.1">
    <property type="nucleotide sequence ID" value="NZ_AQWM01000011.1"/>
</dbReference>
<dbReference type="SUPFAM" id="SSF56235">
    <property type="entry name" value="N-terminal nucleophile aminohydrolases (Ntn hydrolases)"/>
    <property type="match status" value="1"/>
</dbReference>
<dbReference type="Proteomes" id="UP000017837">
    <property type="component" value="Unassembled WGS sequence"/>
</dbReference>
<dbReference type="Pfam" id="PF03575">
    <property type="entry name" value="Peptidase_S51"/>
    <property type="match status" value="1"/>
</dbReference>
<dbReference type="PANTHER" id="PTHR10188:SF6">
    <property type="entry name" value="N(4)-(BETA-N-ACETYLGLUCOSAMINYL)-L-ASPARAGINASE"/>
    <property type="match status" value="1"/>
</dbReference>
<dbReference type="Gene3D" id="3.60.20.30">
    <property type="entry name" value="(Glycosyl)asparaginase"/>
    <property type="match status" value="1"/>
</dbReference>
<feature type="active site" description="Nucleophile" evidence="7">
    <location>
        <position position="513"/>
    </location>
</feature>
<organism evidence="11 12">
    <name type="scientific">Asticcacaulis benevestitus DSM 16100 = ATCC BAA-896</name>
    <dbReference type="NCBI Taxonomy" id="1121022"/>
    <lineage>
        <taxon>Bacteria</taxon>
        <taxon>Pseudomonadati</taxon>
        <taxon>Pseudomonadota</taxon>
        <taxon>Alphaproteobacteria</taxon>
        <taxon>Caulobacterales</taxon>
        <taxon>Caulobacteraceae</taxon>
        <taxon>Asticcacaulis</taxon>
    </lineage>
</organism>
<name>V4Q973_9CAUL</name>
<evidence type="ECO:0000256" key="4">
    <source>
        <dbReference type="ARBA" id="ARBA00022813"/>
    </source>
</evidence>
<dbReference type="FunFam" id="3.60.20.30:FF:000001">
    <property type="entry name" value="Isoaspartyl peptidase/L-asparaginase"/>
    <property type="match status" value="1"/>
</dbReference>
<proteinExistence type="inferred from homology"/>
<evidence type="ECO:0000313" key="12">
    <source>
        <dbReference type="Proteomes" id="UP000017837"/>
    </source>
</evidence>
<keyword evidence="2" id="KW-0645">Protease</keyword>
<dbReference type="Pfam" id="PF01112">
    <property type="entry name" value="Asparaginase_2"/>
    <property type="match status" value="1"/>
</dbReference>
<dbReference type="PATRIC" id="fig|1121022.4.peg.185"/>
<gene>
    <name evidence="11" type="ORF">ABENE_00945</name>
</gene>
<keyword evidence="12" id="KW-1185">Reference proteome</keyword>
<dbReference type="PANTHER" id="PTHR10188">
    <property type="entry name" value="L-ASPARAGINASE"/>
    <property type="match status" value="1"/>
</dbReference>
<evidence type="ECO:0000256" key="3">
    <source>
        <dbReference type="ARBA" id="ARBA00022801"/>
    </source>
</evidence>
<dbReference type="InterPro" id="IPR029062">
    <property type="entry name" value="Class_I_gatase-like"/>
</dbReference>
<dbReference type="MEROPS" id="S51.003"/>
<dbReference type="GO" id="GO:0016811">
    <property type="term" value="F:hydrolase activity, acting on carbon-nitrogen (but not peptide) bonds, in linear amides"/>
    <property type="evidence" value="ECO:0007669"/>
    <property type="project" value="UniProtKB-ARBA"/>
</dbReference>
<evidence type="ECO:0000256" key="9">
    <source>
        <dbReference type="PIRSR" id="PIRSR600246-3"/>
    </source>
</evidence>
<dbReference type="GO" id="GO:0006508">
    <property type="term" value="P:proteolysis"/>
    <property type="evidence" value="ECO:0007669"/>
    <property type="project" value="UniProtKB-KW"/>
</dbReference>
<evidence type="ECO:0000256" key="8">
    <source>
        <dbReference type="PIRSR" id="PIRSR600246-2"/>
    </source>
</evidence>
<dbReference type="SUPFAM" id="SSF52317">
    <property type="entry name" value="Class I glutamine amidotransferase-like"/>
    <property type="match status" value="1"/>
</dbReference>
<dbReference type="CDD" id="cd04701">
    <property type="entry name" value="Asparaginase_2"/>
    <property type="match status" value="1"/>
</dbReference>
<reference evidence="11 12" key="1">
    <citation type="journal article" date="2014" name="Nature">
        <title>Sequential evolution of bacterial morphology by co-option of a developmental regulator.</title>
        <authorList>
            <person name="Jiang C."/>
            <person name="Brown P.J."/>
            <person name="Ducret A."/>
            <person name="Brun Y.V."/>
        </authorList>
    </citation>
    <scope>NUCLEOTIDE SEQUENCE [LARGE SCALE GENOMIC DNA]</scope>
    <source>
        <strain evidence="11 12">DSM 16100</strain>
    </source>
</reference>
<keyword evidence="3" id="KW-0378">Hydrolase</keyword>
<dbReference type="InterPro" id="IPR029055">
    <property type="entry name" value="Ntn_hydrolases_N"/>
</dbReference>
<accession>V4Q973</accession>
<evidence type="ECO:0000256" key="10">
    <source>
        <dbReference type="SAM" id="SignalP"/>
    </source>
</evidence>
<sequence>MSRRNLASKLALSLALVALSFGHAAQAAPWKSGPGYKTFVIGDEKKPTPDPVTGGFLLSGGGDWALDAFRWFTTHSGHGHIVVLRASGTTETQDEMYKTVKGVTSIRTFLFTDRKASYDAKLLEAVKNADGIFLAGGDQSNYVRMWKGTPLNAALDAHVAANKPIGGTSAGLAVQGSWLYGAMDGGSITSPEAMNDPMGAANTIEGDFLHSELMSNIVTDSHFGIRDRLGRLIAFVIKAEALRASPNKRYAHPLVGLGIDEEAAMTVETDGTAKVYSNLDGHAWLVQGGEVHDLALGKKLNVKNVSVTGIGKASTFNIRTLEVGQPSFTRTYDVTDGVLTQQKHWSLAIHGGAGVIDRGDLTRAKDAAYRAGLAEALKAGQAVLDKGGSSLDAVEAALKPLEDNPLFNAGKGAAIAADGKTYLDAAIMDGGTMKAGAVASITRTKNPIMAARAVMDKTRHVFLAGEGADAFSLQQGLEQVDPSYFHTPEREQMLVDWKKDHTAMINPTHMYGTVGAVALDSDGHLAAATSTGGLTGKQWGRIGDSPLIGAGTYARDGDCAVSATGTGEYFIRDSAARQVCDRVRWNHEGIEQAAYDTIMSVGSIGGDGGLIAMGADGKPAFAINDLGMYRGTISSDSPVIQTAIYGDEKLK</sequence>
<comment type="caution">
    <text evidence="11">The sequence shown here is derived from an EMBL/GenBank/DDBJ whole genome shotgun (WGS) entry which is preliminary data.</text>
</comment>
<dbReference type="GO" id="GO:0008236">
    <property type="term" value="F:serine-type peptidase activity"/>
    <property type="evidence" value="ECO:0007669"/>
    <property type="project" value="UniProtKB-KW"/>
</dbReference>
<feature type="chain" id="PRO_5004727866" description="Isoaspartyl peptidase" evidence="10">
    <location>
        <begin position="28"/>
        <end position="651"/>
    </location>
</feature>
<evidence type="ECO:0000256" key="5">
    <source>
        <dbReference type="ARBA" id="ARBA00022825"/>
    </source>
</evidence>
<dbReference type="STRING" id="1121022.GCA_000376105_02562"/>
<protein>
    <recommendedName>
        <fullName evidence="6">Isoaspartyl peptidase</fullName>
    </recommendedName>
</protein>
<keyword evidence="5" id="KW-0720">Serine protease</keyword>
<dbReference type="AlphaFoldDB" id="V4Q973"/>
<dbReference type="OrthoDB" id="9780217at2"/>
<evidence type="ECO:0000256" key="7">
    <source>
        <dbReference type="PIRSR" id="PIRSR600246-1"/>
    </source>
</evidence>
<feature type="site" description="Cleavage; by autolysis" evidence="9">
    <location>
        <begin position="512"/>
        <end position="513"/>
    </location>
</feature>
<dbReference type="eggNOG" id="COG1446">
    <property type="taxonomic scope" value="Bacteria"/>
</dbReference>